<reference evidence="2" key="1">
    <citation type="submission" date="2021-03" db="EMBL/GenBank/DDBJ databases">
        <title>Draft genome sequence of rust myrtle Austropuccinia psidii MF-1, a brazilian biotype.</title>
        <authorList>
            <person name="Quecine M.C."/>
            <person name="Pachon D.M.R."/>
            <person name="Bonatelli M.L."/>
            <person name="Correr F.H."/>
            <person name="Franceschini L.M."/>
            <person name="Leite T.F."/>
            <person name="Margarido G.R.A."/>
            <person name="Almeida C.A."/>
            <person name="Ferrarezi J.A."/>
            <person name="Labate C.A."/>
        </authorList>
    </citation>
    <scope>NUCLEOTIDE SEQUENCE</scope>
    <source>
        <strain evidence="2">MF-1</strain>
    </source>
</reference>
<dbReference type="AlphaFoldDB" id="A0A9Q3DE55"/>
<evidence type="ECO:0000259" key="1">
    <source>
        <dbReference type="Pfam" id="PF24626"/>
    </source>
</evidence>
<dbReference type="OrthoDB" id="4360000at2759"/>
<dbReference type="InterPro" id="IPR056924">
    <property type="entry name" value="SH3_Tf2-1"/>
</dbReference>
<accession>A0A9Q3DE55</accession>
<evidence type="ECO:0000313" key="3">
    <source>
        <dbReference type="Proteomes" id="UP000765509"/>
    </source>
</evidence>
<gene>
    <name evidence="2" type="ORF">O181_039833</name>
</gene>
<dbReference type="Pfam" id="PF24626">
    <property type="entry name" value="SH3_Tf2-1"/>
    <property type="match status" value="1"/>
</dbReference>
<sequence>MWKRACDKAAICIEEAQQYNKQRYENTHKKSDFREGDQVLMSTLNLNKFKGPKKMRDSFLGQFNIILLIGTNAVEVRLTEELSRKHPVFPVSLVKTYHHTGEDTFPSRNKGKTRQDIAEEVYSTGPLKKIMKARNIRLNV</sequence>
<comment type="caution">
    <text evidence="2">The sequence shown here is derived from an EMBL/GenBank/DDBJ whole genome shotgun (WGS) entry which is preliminary data.</text>
</comment>
<feature type="domain" description="Tf2-1-like SH3-like" evidence="1">
    <location>
        <begin position="36"/>
        <end position="98"/>
    </location>
</feature>
<proteinExistence type="predicted"/>
<evidence type="ECO:0000313" key="2">
    <source>
        <dbReference type="EMBL" id="MBW0500118.1"/>
    </source>
</evidence>
<keyword evidence="3" id="KW-1185">Reference proteome</keyword>
<name>A0A9Q3DE55_9BASI</name>
<dbReference type="EMBL" id="AVOT02015646">
    <property type="protein sequence ID" value="MBW0500118.1"/>
    <property type="molecule type" value="Genomic_DNA"/>
</dbReference>
<organism evidence="2 3">
    <name type="scientific">Austropuccinia psidii MF-1</name>
    <dbReference type="NCBI Taxonomy" id="1389203"/>
    <lineage>
        <taxon>Eukaryota</taxon>
        <taxon>Fungi</taxon>
        <taxon>Dikarya</taxon>
        <taxon>Basidiomycota</taxon>
        <taxon>Pucciniomycotina</taxon>
        <taxon>Pucciniomycetes</taxon>
        <taxon>Pucciniales</taxon>
        <taxon>Sphaerophragmiaceae</taxon>
        <taxon>Austropuccinia</taxon>
    </lineage>
</organism>
<dbReference type="Proteomes" id="UP000765509">
    <property type="component" value="Unassembled WGS sequence"/>
</dbReference>
<protein>
    <recommendedName>
        <fullName evidence="1">Tf2-1-like SH3-like domain-containing protein</fullName>
    </recommendedName>
</protein>